<evidence type="ECO:0000256" key="1">
    <source>
        <dbReference type="SAM" id="MobiDB-lite"/>
    </source>
</evidence>
<feature type="region of interest" description="Disordered" evidence="1">
    <location>
        <begin position="1"/>
        <end position="41"/>
    </location>
</feature>
<proteinExistence type="predicted"/>
<accession>A0A0E9VIV0</accession>
<name>A0A0E9VIV0_ANGAN</name>
<dbReference type="AlphaFoldDB" id="A0A0E9VIV0"/>
<feature type="compositionally biased region" description="Basic and acidic residues" evidence="1">
    <location>
        <begin position="1"/>
        <end position="10"/>
    </location>
</feature>
<protein>
    <submittedName>
        <fullName evidence="2">Uncharacterized protein</fullName>
    </submittedName>
</protein>
<dbReference type="EMBL" id="GBXM01030580">
    <property type="protein sequence ID" value="JAH77997.1"/>
    <property type="molecule type" value="Transcribed_RNA"/>
</dbReference>
<organism evidence="2">
    <name type="scientific">Anguilla anguilla</name>
    <name type="common">European freshwater eel</name>
    <name type="synonym">Muraena anguilla</name>
    <dbReference type="NCBI Taxonomy" id="7936"/>
    <lineage>
        <taxon>Eukaryota</taxon>
        <taxon>Metazoa</taxon>
        <taxon>Chordata</taxon>
        <taxon>Craniata</taxon>
        <taxon>Vertebrata</taxon>
        <taxon>Euteleostomi</taxon>
        <taxon>Actinopterygii</taxon>
        <taxon>Neopterygii</taxon>
        <taxon>Teleostei</taxon>
        <taxon>Anguilliformes</taxon>
        <taxon>Anguillidae</taxon>
        <taxon>Anguilla</taxon>
    </lineage>
</organism>
<reference evidence="2" key="2">
    <citation type="journal article" date="2015" name="Fish Shellfish Immunol.">
        <title>Early steps in the European eel (Anguilla anguilla)-Vibrio vulnificus interaction in the gills: Role of the RtxA13 toxin.</title>
        <authorList>
            <person name="Callol A."/>
            <person name="Pajuelo D."/>
            <person name="Ebbesson L."/>
            <person name="Teles M."/>
            <person name="MacKenzie S."/>
            <person name="Amaro C."/>
        </authorList>
    </citation>
    <scope>NUCLEOTIDE SEQUENCE</scope>
</reference>
<sequence length="41" mass="4466">MSTLMRRGELHSVSPGATEQTSKTNWGGERIEAEGRTYGAL</sequence>
<evidence type="ECO:0000313" key="2">
    <source>
        <dbReference type="EMBL" id="JAH77997.1"/>
    </source>
</evidence>
<feature type="compositionally biased region" description="Polar residues" evidence="1">
    <location>
        <begin position="15"/>
        <end position="25"/>
    </location>
</feature>
<reference evidence="2" key="1">
    <citation type="submission" date="2014-11" db="EMBL/GenBank/DDBJ databases">
        <authorList>
            <person name="Amaro Gonzalez C."/>
        </authorList>
    </citation>
    <scope>NUCLEOTIDE SEQUENCE</scope>
</reference>